<evidence type="ECO:0000313" key="2">
    <source>
        <dbReference type="EMBL" id="OZG53680.1"/>
    </source>
</evidence>
<feature type="compositionally biased region" description="Basic and acidic residues" evidence="1">
    <location>
        <begin position="60"/>
        <end position="86"/>
    </location>
</feature>
<sequence length="289" mass="32364">MMILTKILIWVKTHVFLASAIAACTAIAVIVPVAWAVHSAGFSPFHATQQVSTQSARGQKSSEAKDTKNAKKKSDQTEDSASKKDTTPAPAPQPVYTYQDMLDRANYVIRAQQQLLAEKPFHDYFLTGINDIIQIPDVAEVSQIDQADRTLYTAAQEAFHSSQDLTATDIKNHMDAINNAWDAYQKSLNHALYFYLEHKVKMSEDDTKNIISVMKKLGGYPKSCLALEKEPISYAKDTATMETHDARYTLLDSYNSFMQKYGQCMGSLTPEQQQALSDNIPHQPYASEW</sequence>
<gene>
    <name evidence="2" type="ORF">ALMA_1245</name>
</gene>
<dbReference type="Proteomes" id="UP000243657">
    <property type="component" value="Unassembled WGS sequence"/>
</dbReference>
<dbReference type="PROSITE" id="PS51257">
    <property type="entry name" value="PROKAR_LIPOPROTEIN"/>
    <property type="match status" value="1"/>
</dbReference>
<feature type="region of interest" description="Disordered" evidence="1">
    <location>
        <begin position="51"/>
        <end position="95"/>
    </location>
</feature>
<dbReference type="AlphaFoldDB" id="A0A261F3J1"/>
<accession>A0A261F3J1</accession>
<proteinExistence type="predicted"/>
<evidence type="ECO:0000313" key="3">
    <source>
        <dbReference type="Proteomes" id="UP000243657"/>
    </source>
</evidence>
<dbReference type="EMBL" id="MWWT01000008">
    <property type="protein sequence ID" value="OZG53680.1"/>
    <property type="molecule type" value="Genomic_DNA"/>
</dbReference>
<dbReference type="RefSeq" id="WP_148140281.1">
    <property type="nucleotide sequence ID" value="NZ_JBHLWS010000009.1"/>
</dbReference>
<comment type="caution">
    <text evidence="2">The sequence shown here is derived from an EMBL/GenBank/DDBJ whole genome shotgun (WGS) entry which is preliminary data.</text>
</comment>
<reference evidence="2 3" key="1">
    <citation type="journal article" date="2017" name="BMC Genomics">
        <title>Comparative genomic and phylogenomic analyses of the Bifidobacteriaceae family.</title>
        <authorList>
            <person name="Lugli G.A."/>
            <person name="Milani C."/>
            <person name="Turroni F."/>
            <person name="Duranti S."/>
            <person name="Mancabelli L."/>
            <person name="Mangifesta M."/>
            <person name="Ferrario C."/>
            <person name="Modesto M."/>
            <person name="Mattarelli P."/>
            <person name="Jiri K."/>
            <person name="van Sinderen D."/>
            <person name="Ventura M."/>
        </authorList>
    </citation>
    <scope>NUCLEOTIDE SEQUENCE [LARGE SCALE GENOMIC DNA]</scope>
    <source>
        <strain evidence="2 3">DSM 24762</strain>
    </source>
</reference>
<keyword evidence="3" id="KW-1185">Reference proteome</keyword>
<evidence type="ECO:0000256" key="1">
    <source>
        <dbReference type="SAM" id="MobiDB-lite"/>
    </source>
</evidence>
<name>A0A261F3J1_9BIFI</name>
<protein>
    <submittedName>
        <fullName evidence="2">Uncharacterized protein</fullName>
    </submittedName>
</protein>
<organism evidence="2 3">
    <name type="scientific">Alloscardovia macacae</name>
    <dbReference type="NCBI Taxonomy" id="1160091"/>
    <lineage>
        <taxon>Bacteria</taxon>
        <taxon>Bacillati</taxon>
        <taxon>Actinomycetota</taxon>
        <taxon>Actinomycetes</taxon>
        <taxon>Bifidobacteriales</taxon>
        <taxon>Bifidobacteriaceae</taxon>
        <taxon>Alloscardovia</taxon>
    </lineage>
</organism>